<dbReference type="InterPro" id="IPR050194">
    <property type="entry name" value="Glycosyltransferase_grp1"/>
</dbReference>
<dbReference type="GO" id="GO:0016757">
    <property type="term" value="F:glycosyltransferase activity"/>
    <property type="evidence" value="ECO:0007669"/>
    <property type="project" value="InterPro"/>
</dbReference>
<keyword evidence="3" id="KW-0808">Transferase</keyword>
<protein>
    <submittedName>
        <fullName evidence="3">Glycosyl transferase family 4</fullName>
    </submittedName>
</protein>
<evidence type="ECO:0000313" key="4">
    <source>
        <dbReference type="Proteomes" id="UP000295351"/>
    </source>
</evidence>
<evidence type="ECO:0000259" key="1">
    <source>
        <dbReference type="Pfam" id="PF00534"/>
    </source>
</evidence>
<proteinExistence type="predicted"/>
<organism evidence="3 4">
    <name type="scientific">Shinella granuli</name>
    <dbReference type="NCBI Taxonomy" id="323621"/>
    <lineage>
        <taxon>Bacteria</taxon>
        <taxon>Pseudomonadati</taxon>
        <taxon>Pseudomonadota</taxon>
        <taxon>Alphaproteobacteria</taxon>
        <taxon>Hyphomicrobiales</taxon>
        <taxon>Rhizobiaceae</taxon>
        <taxon>Shinella</taxon>
    </lineage>
</organism>
<accession>A0A4R2CSG1</accession>
<name>A0A4R2CSG1_SHIGR</name>
<feature type="domain" description="Glycosyl transferase family 1" evidence="1">
    <location>
        <begin position="236"/>
        <end position="384"/>
    </location>
</feature>
<dbReference type="CDD" id="cd03801">
    <property type="entry name" value="GT4_PimA-like"/>
    <property type="match status" value="1"/>
</dbReference>
<keyword evidence="4" id="KW-1185">Reference proteome</keyword>
<dbReference type="Proteomes" id="UP000295351">
    <property type="component" value="Unassembled WGS sequence"/>
</dbReference>
<gene>
    <name evidence="3" type="ORF">EV665_109110</name>
</gene>
<dbReference type="InterPro" id="IPR028098">
    <property type="entry name" value="Glyco_trans_4-like_N"/>
</dbReference>
<sequence>MNETIVVSQLGARMHYAVPRILAREGQLGHFFTDICGTKSWPSLLRKLPPAMLPKAVRRLTGRIPSGVPAELITDFPLFGLRSGIRRLRVENDIEEISHAVWAGSHFSTLVAGCGFHDAAGLYAYSGDALEQMQAAKRQGMWTAVEQMVAPRAVLERILAEEMGRFPDWAGPPKRNPFADTLAERERAEWRIADCIVCPSEFVRDHVVAEGGPAERCVVVPYGVDAEARFGAAGRTPGPFRVLTVGEVGLRKGSPYVLQAAERLGAAARIRMVGPDRLPPSLRRRLGRSVELKGIVPRQQIAAEYHWADAFLLPSLCEGSATVVYEALAAGLPVITTYSTGSVVRDGVEGLIVRERDPQAIVEAIRHLADNEDTRARMSENARRTARENTVEKYGRRLLDVLTHLHARHGVVS</sequence>
<dbReference type="RefSeq" id="WP_133034888.1">
    <property type="nucleotide sequence ID" value="NZ_BAABEI010000004.1"/>
</dbReference>
<dbReference type="EMBL" id="SLVX01000009">
    <property type="protein sequence ID" value="TCN43725.1"/>
    <property type="molecule type" value="Genomic_DNA"/>
</dbReference>
<evidence type="ECO:0000313" key="3">
    <source>
        <dbReference type="EMBL" id="TCN43725.1"/>
    </source>
</evidence>
<dbReference type="InterPro" id="IPR001296">
    <property type="entry name" value="Glyco_trans_1"/>
</dbReference>
<reference evidence="3 4" key="1">
    <citation type="submission" date="2019-03" db="EMBL/GenBank/DDBJ databases">
        <title>Genomic Encyclopedia of Type Strains, Phase IV (KMG-IV): sequencing the most valuable type-strain genomes for metagenomic binning, comparative biology and taxonomic classification.</title>
        <authorList>
            <person name="Goeker M."/>
        </authorList>
    </citation>
    <scope>NUCLEOTIDE SEQUENCE [LARGE SCALE GENOMIC DNA]</scope>
    <source>
        <strain evidence="3 4">DSM 18401</strain>
    </source>
</reference>
<comment type="caution">
    <text evidence="3">The sequence shown here is derived from an EMBL/GenBank/DDBJ whole genome shotgun (WGS) entry which is preliminary data.</text>
</comment>
<dbReference type="PANTHER" id="PTHR45947">
    <property type="entry name" value="SULFOQUINOVOSYL TRANSFERASE SQD2"/>
    <property type="match status" value="1"/>
</dbReference>
<evidence type="ECO:0000259" key="2">
    <source>
        <dbReference type="Pfam" id="PF13439"/>
    </source>
</evidence>
<dbReference type="Gene3D" id="3.40.50.2000">
    <property type="entry name" value="Glycogen Phosphorylase B"/>
    <property type="match status" value="2"/>
</dbReference>
<dbReference type="Pfam" id="PF00534">
    <property type="entry name" value="Glycos_transf_1"/>
    <property type="match status" value="1"/>
</dbReference>
<feature type="domain" description="Glycosyltransferase subfamily 4-like N-terminal" evidence="2">
    <location>
        <begin position="171"/>
        <end position="227"/>
    </location>
</feature>
<dbReference type="Pfam" id="PF13439">
    <property type="entry name" value="Glyco_transf_4"/>
    <property type="match status" value="1"/>
</dbReference>
<dbReference type="AlphaFoldDB" id="A0A4R2CSG1"/>
<dbReference type="PANTHER" id="PTHR45947:SF3">
    <property type="entry name" value="SULFOQUINOVOSYL TRANSFERASE SQD2"/>
    <property type="match status" value="1"/>
</dbReference>
<dbReference type="SUPFAM" id="SSF53756">
    <property type="entry name" value="UDP-Glycosyltransferase/glycogen phosphorylase"/>
    <property type="match status" value="1"/>
</dbReference>